<keyword evidence="2" id="KW-1185">Reference proteome</keyword>
<evidence type="ECO:0000313" key="1">
    <source>
        <dbReference type="EMBL" id="QSG02772.1"/>
    </source>
</evidence>
<name>A0A897MQS2_9EURY</name>
<sequence>MLIFARHTLLFIINNKKRLYITSQTVTQILFANTDEQSREKATIGQYRVLTQ</sequence>
<reference evidence="1" key="1">
    <citation type="submission" date="2020-11" db="EMBL/GenBank/DDBJ databases">
        <title>Carbohydrate-dependent, anaerobic sulfur respiration: A novel catabolism in halophilic archaea.</title>
        <authorList>
            <person name="Sorokin D.Y."/>
            <person name="Messina E."/>
            <person name="Smedile F."/>
            <person name="La Cono V."/>
            <person name="Hallsworth J.E."/>
            <person name="Yakimov M.M."/>
        </authorList>
    </citation>
    <scope>NUCLEOTIDE SEQUENCE</scope>
    <source>
        <strain evidence="1">AArc-S</strain>
    </source>
</reference>
<dbReference type="AlphaFoldDB" id="A0A897MQS2"/>
<dbReference type="Proteomes" id="UP000663586">
    <property type="component" value="Chromosome"/>
</dbReference>
<accession>A0A897MQS2</accession>
<dbReference type="EMBL" id="CP064786">
    <property type="protein sequence ID" value="QSG02772.1"/>
    <property type="molecule type" value="Genomic_DNA"/>
</dbReference>
<gene>
    <name evidence="1" type="ORF">AArcS_1561</name>
</gene>
<evidence type="ECO:0000313" key="2">
    <source>
        <dbReference type="Proteomes" id="UP000663586"/>
    </source>
</evidence>
<protein>
    <submittedName>
        <fullName evidence="1">Uncharacterized protein</fullName>
    </submittedName>
</protein>
<proteinExistence type="predicted"/>
<organism evidence="1 2">
    <name type="scientific">Natranaeroarchaeum sulfidigenes</name>
    <dbReference type="NCBI Taxonomy" id="2784880"/>
    <lineage>
        <taxon>Archaea</taxon>
        <taxon>Methanobacteriati</taxon>
        <taxon>Methanobacteriota</taxon>
        <taxon>Stenosarchaea group</taxon>
        <taxon>Halobacteria</taxon>
        <taxon>Halobacteriales</taxon>
        <taxon>Natronoarchaeaceae</taxon>
        <taxon>Natranaeroarchaeum</taxon>
    </lineage>
</organism>
<dbReference type="KEGG" id="hara:AArcS_1561"/>